<dbReference type="GO" id="GO:0005737">
    <property type="term" value="C:cytoplasm"/>
    <property type="evidence" value="ECO:0007669"/>
    <property type="project" value="TreeGrafter"/>
</dbReference>
<dbReference type="Pfam" id="PF00899">
    <property type="entry name" value="ThiF"/>
    <property type="match status" value="1"/>
</dbReference>
<dbReference type="InterPro" id="IPR000594">
    <property type="entry name" value="ThiF_NAD_FAD-bd"/>
</dbReference>
<dbReference type="STRING" id="33888.A6122_1506"/>
<dbReference type="InterPro" id="IPR001763">
    <property type="entry name" value="Rhodanese-like_dom"/>
</dbReference>
<dbReference type="KEGG" id="rtn:A6122_1506"/>
<sequence>MPVRPGPPLTDAERERFARQIRLSPMGEDGQRRLRNARVLVLGAGGIGSPVITALAAAGIGRLGIVDADVVELSNLARQTAHDDSAIGVSKAESAAATARRLSPDIDARAFPVAFTSASADELVADWDVVVDGFDTFGARYLASDATTRAGVPHVWGSALGFDGQLSTFWAQAPGGGVTLRALHPQAQDAADSCASVGVLGALCATIGSAMAAEVVKLVTGVGTPLFGRVLLHDALDGSWTELALARSVPPIAELRATPGTVTALHLRERLSGPRPPTVVDLREDHENRSVAVPGAIRMPMSRFDPRALPAGPLVLYCASGVRSRLAAERAAEAGVAVDSLVGGMGGWDA</sequence>
<evidence type="ECO:0000313" key="2">
    <source>
        <dbReference type="EMBL" id="AND16643.1"/>
    </source>
</evidence>
<dbReference type="PROSITE" id="PS50206">
    <property type="entry name" value="RHODANESE_3"/>
    <property type="match status" value="1"/>
</dbReference>
<dbReference type="AlphaFoldDB" id="A0A160KSX4"/>
<evidence type="ECO:0000313" key="3">
    <source>
        <dbReference type="Proteomes" id="UP000077071"/>
    </source>
</evidence>
<dbReference type="Gene3D" id="3.40.50.720">
    <property type="entry name" value="NAD(P)-binding Rossmann-like Domain"/>
    <property type="match status" value="1"/>
</dbReference>
<dbReference type="InterPro" id="IPR035985">
    <property type="entry name" value="Ubiquitin-activating_enz"/>
</dbReference>
<dbReference type="InterPro" id="IPR036873">
    <property type="entry name" value="Rhodanese-like_dom_sf"/>
</dbReference>
<dbReference type="GO" id="GO:0042292">
    <property type="term" value="F:URM1 activating enzyme activity"/>
    <property type="evidence" value="ECO:0007669"/>
    <property type="project" value="TreeGrafter"/>
</dbReference>
<feature type="domain" description="Rhodanese" evidence="1">
    <location>
        <begin position="273"/>
        <end position="350"/>
    </location>
</feature>
<accession>A0A160KSX4</accession>
<protein>
    <recommendedName>
        <fullName evidence="1">Rhodanese domain-containing protein</fullName>
    </recommendedName>
</protein>
<reference evidence="2 3" key="1">
    <citation type="submission" date="2016-05" db="EMBL/GenBank/DDBJ databases">
        <title>Complete genome sequence of Rathayibacter tritici NCPPB 1953.</title>
        <authorList>
            <person name="Park J."/>
            <person name="Lee H.-H."/>
            <person name="Lee S.-W."/>
            <person name="Seo Y.-S."/>
        </authorList>
    </citation>
    <scope>NUCLEOTIDE SEQUENCE [LARGE SCALE GENOMIC DNA]</scope>
    <source>
        <strain evidence="2 3">NCPPB 1953</strain>
    </source>
</reference>
<dbReference type="PANTHER" id="PTHR10953:SF102">
    <property type="entry name" value="ADENYLYLTRANSFERASE AND SULFURTRANSFERASE MOCS3"/>
    <property type="match status" value="1"/>
</dbReference>
<proteinExistence type="predicted"/>
<dbReference type="Pfam" id="PF00581">
    <property type="entry name" value="Rhodanese"/>
    <property type="match status" value="1"/>
</dbReference>
<name>A0A160KSX4_9MICO</name>
<dbReference type="EMBL" id="CP015515">
    <property type="protein sequence ID" value="AND16643.1"/>
    <property type="molecule type" value="Genomic_DNA"/>
</dbReference>
<dbReference type="PANTHER" id="PTHR10953">
    <property type="entry name" value="UBIQUITIN-ACTIVATING ENZYME E1"/>
    <property type="match status" value="1"/>
</dbReference>
<evidence type="ECO:0000259" key="1">
    <source>
        <dbReference type="PROSITE" id="PS50206"/>
    </source>
</evidence>
<dbReference type="SUPFAM" id="SSF69572">
    <property type="entry name" value="Activating enzymes of the ubiquitin-like proteins"/>
    <property type="match status" value="1"/>
</dbReference>
<dbReference type="CDD" id="cd00158">
    <property type="entry name" value="RHOD"/>
    <property type="match status" value="1"/>
</dbReference>
<dbReference type="PATRIC" id="fig|33888.3.peg.1650"/>
<dbReference type="Proteomes" id="UP000077071">
    <property type="component" value="Chromosome"/>
</dbReference>
<keyword evidence="3" id="KW-1185">Reference proteome</keyword>
<dbReference type="GO" id="GO:0004792">
    <property type="term" value="F:thiosulfate-cyanide sulfurtransferase activity"/>
    <property type="evidence" value="ECO:0007669"/>
    <property type="project" value="TreeGrafter"/>
</dbReference>
<dbReference type="SMART" id="SM00450">
    <property type="entry name" value="RHOD"/>
    <property type="match status" value="1"/>
</dbReference>
<dbReference type="GO" id="GO:0016779">
    <property type="term" value="F:nucleotidyltransferase activity"/>
    <property type="evidence" value="ECO:0007669"/>
    <property type="project" value="TreeGrafter"/>
</dbReference>
<dbReference type="InterPro" id="IPR045886">
    <property type="entry name" value="ThiF/MoeB/HesA"/>
</dbReference>
<organism evidence="2 3">
    <name type="scientific">Rathayibacter tritici</name>
    <dbReference type="NCBI Taxonomy" id="33888"/>
    <lineage>
        <taxon>Bacteria</taxon>
        <taxon>Bacillati</taxon>
        <taxon>Actinomycetota</taxon>
        <taxon>Actinomycetes</taxon>
        <taxon>Micrococcales</taxon>
        <taxon>Microbacteriaceae</taxon>
        <taxon>Rathayibacter</taxon>
    </lineage>
</organism>
<gene>
    <name evidence="2" type="ORF">A6122_1506</name>
</gene>
<dbReference type="CDD" id="cd00757">
    <property type="entry name" value="ThiF_MoeB_HesA_family"/>
    <property type="match status" value="1"/>
</dbReference>
<dbReference type="Gene3D" id="3.40.250.10">
    <property type="entry name" value="Rhodanese-like domain"/>
    <property type="match status" value="1"/>
</dbReference>